<dbReference type="RefSeq" id="WP_010938333.1">
    <property type="nucleotide sequence ID" value="NC_002937.3"/>
</dbReference>
<keyword evidence="2" id="KW-1185">Reference proteome</keyword>
<organism evidence="1 2">
    <name type="scientific">Nitratidesulfovibrio vulgaris (strain ATCC 29579 / DSM 644 / CCUG 34227 / NCIMB 8303 / VKM B-1760 / Hildenborough)</name>
    <name type="common">Desulfovibrio vulgaris</name>
    <dbReference type="NCBI Taxonomy" id="882"/>
    <lineage>
        <taxon>Bacteria</taxon>
        <taxon>Pseudomonadati</taxon>
        <taxon>Thermodesulfobacteriota</taxon>
        <taxon>Desulfovibrionia</taxon>
        <taxon>Desulfovibrionales</taxon>
        <taxon>Desulfovibrionaceae</taxon>
        <taxon>Nitratidesulfovibrio</taxon>
    </lineage>
</organism>
<evidence type="ECO:0000313" key="1">
    <source>
        <dbReference type="EMBL" id="AAS95514.1"/>
    </source>
</evidence>
<dbReference type="HOGENOM" id="CLU_089248_0_0_7"/>
<sequence length="261" mass="28728">MVHTRDEMVDALDEEVLSEMACSFFGARCSIDDEVELFEARAADLELAGQRVTSLLALLNEAFIEPHHAQRFWAAINVPESFVALASGQRVSHYHAVPWALTLCRRYVKFLERLYASLVLAVERYRSGTDYQRTDGMGRSRLVGWDGYQKWAEELNARIDAVNANQSPSAVLGFARGLDMSGAEKARVVGAAINGYSDAIDDNLNLHHVDGSAAGLGPVQPLPSPDAVRSVIRSEGRAICAAERRRVMALLDRLSRLAEVS</sequence>
<dbReference type="eggNOG" id="ENOG503468M">
    <property type="taxonomic scope" value="Bacteria"/>
</dbReference>
<accession>Q72D95</accession>
<dbReference type="STRING" id="882.DVU_1034"/>
<proteinExistence type="predicted"/>
<dbReference type="Proteomes" id="UP000002194">
    <property type="component" value="Chromosome"/>
</dbReference>
<dbReference type="EnsemblBacteria" id="AAS95514">
    <property type="protein sequence ID" value="AAS95514"/>
    <property type="gene ID" value="DVU_1034"/>
</dbReference>
<protein>
    <submittedName>
        <fullName evidence="1">Uncharacterized protein</fullName>
    </submittedName>
</protein>
<dbReference type="KEGG" id="dvu:DVU_1034"/>
<dbReference type="PaxDb" id="882-DVU_1034"/>
<dbReference type="PATRIC" id="fig|882.5.peg.972"/>
<dbReference type="OrthoDB" id="5470186at2"/>
<gene>
    <name evidence="1" type="ordered locus">DVU_1034</name>
</gene>
<name>Q72D95_NITV2</name>
<reference evidence="1 2" key="1">
    <citation type="journal article" date="2004" name="Nat. Biotechnol.">
        <title>The genome sequence of the anaerobic, sulfate-reducing bacterium Desulfovibrio vulgaris Hildenborough.</title>
        <authorList>
            <person name="Heidelberg J.F."/>
            <person name="Seshadri R."/>
            <person name="Haveman S.A."/>
            <person name="Hemme C.L."/>
            <person name="Paulsen I.T."/>
            <person name="Kolonay J.F."/>
            <person name="Eisen J.A."/>
            <person name="Ward N."/>
            <person name="Methe B."/>
            <person name="Brinkac L.M."/>
            <person name="Daugherty S.C."/>
            <person name="Deboy R.T."/>
            <person name="Dodson R.J."/>
            <person name="Durkin A.S."/>
            <person name="Madupu R."/>
            <person name="Nelson W.C."/>
            <person name="Sullivan S.A."/>
            <person name="Fouts D."/>
            <person name="Haft D.H."/>
            <person name="Selengut J."/>
            <person name="Peterson J.D."/>
            <person name="Davidsen T.M."/>
            <person name="Zafar N."/>
            <person name="Zhou L."/>
            <person name="Radune D."/>
            <person name="Dimitrov G."/>
            <person name="Hance M."/>
            <person name="Tran K."/>
            <person name="Khouri H."/>
            <person name="Gill J."/>
            <person name="Utterback T.R."/>
            <person name="Feldblyum T.V."/>
            <person name="Wall J.D."/>
            <person name="Voordouw G."/>
            <person name="Fraser C.M."/>
        </authorList>
    </citation>
    <scope>NUCLEOTIDE SEQUENCE [LARGE SCALE GENOMIC DNA]</scope>
    <source>
        <strain evidence="2">ATCC 29579 / DSM 644 / NCIMB 8303 / VKM B-1760 / Hildenborough</strain>
    </source>
</reference>
<evidence type="ECO:0000313" key="2">
    <source>
        <dbReference type="Proteomes" id="UP000002194"/>
    </source>
</evidence>
<dbReference type="EMBL" id="AE017285">
    <property type="protein sequence ID" value="AAS95514.1"/>
    <property type="molecule type" value="Genomic_DNA"/>
</dbReference>
<dbReference type="AlphaFoldDB" id="Q72D95"/>